<feature type="transmembrane region" description="Helical" evidence="2">
    <location>
        <begin position="111"/>
        <end position="133"/>
    </location>
</feature>
<gene>
    <name evidence="3" type="ORF">ACOF00016_LOCUS7454</name>
</gene>
<proteinExistence type="predicted"/>
<accession>A0A7S3L360</accession>
<reference evidence="3" key="1">
    <citation type="submission" date="2021-01" db="EMBL/GenBank/DDBJ databases">
        <authorList>
            <person name="Corre E."/>
            <person name="Pelletier E."/>
            <person name="Niang G."/>
            <person name="Scheremetjew M."/>
            <person name="Finn R."/>
            <person name="Kale V."/>
            <person name="Holt S."/>
            <person name="Cochrane G."/>
            <person name="Meng A."/>
            <person name="Brown T."/>
            <person name="Cohen L."/>
        </authorList>
    </citation>
    <scope>NUCLEOTIDE SEQUENCE</scope>
    <source>
        <strain evidence="3">CCMP127</strain>
    </source>
</reference>
<organism evidence="3">
    <name type="scientific">Amphora coffeiformis</name>
    <dbReference type="NCBI Taxonomy" id="265554"/>
    <lineage>
        <taxon>Eukaryota</taxon>
        <taxon>Sar</taxon>
        <taxon>Stramenopiles</taxon>
        <taxon>Ochrophyta</taxon>
        <taxon>Bacillariophyta</taxon>
        <taxon>Bacillariophyceae</taxon>
        <taxon>Bacillariophycidae</taxon>
        <taxon>Thalassiophysales</taxon>
        <taxon>Catenulaceae</taxon>
        <taxon>Amphora</taxon>
    </lineage>
</organism>
<evidence type="ECO:0000313" key="3">
    <source>
        <dbReference type="EMBL" id="CAE0409872.1"/>
    </source>
</evidence>
<feature type="transmembrane region" description="Helical" evidence="2">
    <location>
        <begin position="38"/>
        <end position="55"/>
    </location>
</feature>
<feature type="transmembrane region" description="Helical" evidence="2">
    <location>
        <begin position="12"/>
        <end position="32"/>
    </location>
</feature>
<name>A0A7S3L360_9STRA</name>
<protein>
    <submittedName>
        <fullName evidence="3">Uncharacterized protein</fullName>
    </submittedName>
</protein>
<keyword evidence="2" id="KW-0472">Membrane</keyword>
<feature type="region of interest" description="Disordered" evidence="1">
    <location>
        <begin position="144"/>
        <end position="174"/>
    </location>
</feature>
<dbReference type="AlphaFoldDB" id="A0A7S3L360"/>
<keyword evidence="2" id="KW-1133">Transmembrane helix</keyword>
<dbReference type="EMBL" id="HBIM01008788">
    <property type="protein sequence ID" value="CAE0409872.1"/>
    <property type="molecule type" value="Transcribed_RNA"/>
</dbReference>
<sequence>MKMPCKCACCLYKDNIIITAQVLSVLVFGIDIWGWEEIWIPGLVALLILLFGACCDIQKVGFYAALVISVIAALAFMFGMIFVEERYMENNDCQNDDGSIEDDWYCEESNLYILFAVGILLHLTVAGLIGYFLTSERFTNCQEENRRQSVHPANNTDDAADENVEEAAENKPKE</sequence>
<evidence type="ECO:0000256" key="1">
    <source>
        <dbReference type="SAM" id="MobiDB-lite"/>
    </source>
</evidence>
<feature type="transmembrane region" description="Helical" evidence="2">
    <location>
        <begin position="62"/>
        <end position="82"/>
    </location>
</feature>
<feature type="compositionally biased region" description="Acidic residues" evidence="1">
    <location>
        <begin position="158"/>
        <end position="167"/>
    </location>
</feature>
<keyword evidence="2" id="KW-0812">Transmembrane</keyword>
<evidence type="ECO:0000256" key="2">
    <source>
        <dbReference type="SAM" id="Phobius"/>
    </source>
</evidence>